<evidence type="ECO:0000256" key="3">
    <source>
        <dbReference type="ARBA" id="ARBA00022475"/>
    </source>
</evidence>
<dbReference type="InterPro" id="IPR000515">
    <property type="entry name" value="MetI-like"/>
</dbReference>
<keyword evidence="6 7" id="KW-0472">Membrane</keyword>
<accession>A0ABW8RJX5</accession>
<feature type="transmembrane region" description="Helical" evidence="7">
    <location>
        <begin position="9"/>
        <end position="32"/>
    </location>
</feature>
<organism evidence="9 10">
    <name type="scientific">Bacillus salipaludis</name>
    <dbReference type="NCBI Taxonomy" id="2547811"/>
    <lineage>
        <taxon>Bacteria</taxon>
        <taxon>Bacillati</taxon>
        <taxon>Bacillota</taxon>
        <taxon>Bacilli</taxon>
        <taxon>Bacillales</taxon>
        <taxon>Bacillaceae</taxon>
        <taxon>Bacillus</taxon>
    </lineage>
</organism>
<dbReference type="SUPFAM" id="SSF161098">
    <property type="entry name" value="MetI-like"/>
    <property type="match status" value="1"/>
</dbReference>
<keyword evidence="4 7" id="KW-0812">Transmembrane</keyword>
<proteinExistence type="inferred from homology"/>
<dbReference type="InterPro" id="IPR035906">
    <property type="entry name" value="MetI-like_sf"/>
</dbReference>
<evidence type="ECO:0000259" key="8">
    <source>
        <dbReference type="PROSITE" id="PS50928"/>
    </source>
</evidence>
<evidence type="ECO:0000313" key="10">
    <source>
        <dbReference type="Proteomes" id="UP001623041"/>
    </source>
</evidence>
<evidence type="ECO:0000256" key="1">
    <source>
        <dbReference type="ARBA" id="ARBA00004651"/>
    </source>
</evidence>
<name>A0ABW8RJX5_9BACI</name>
<dbReference type="Gene3D" id="1.10.3720.10">
    <property type="entry name" value="MetI-like"/>
    <property type="match status" value="1"/>
</dbReference>
<keyword evidence="10" id="KW-1185">Reference proteome</keyword>
<dbReference type="Pfam" id="PF00528">
    <property type="entry name" value="BPD_transp_1"/>
    <property type="match status" value="1"/>
</dbReference>
<keyword evidence="2 7" id="KW-0813">Transport</keyword>
<feature type="transmembrane region" description="Helical" evidence="7">
    <location>
        <begin position="77"/>
        <end position="96"/>
    </location>
</feature>
<feature type="transmembrane region" description="Helical" evidence="7">
    <location>
        <begin position="163"/>
        <end position="186"/>
    </location>
</feature>
<comment type="caution">
    <text evidence="9">The sequence shown here is derived from an EMBL/GenBank/DDBJ whole genome shotgun (WGS) entry which is preliminary data.</text>
</comment>
<evidence type="ECO:0000256" key="6">
    <source>
        <dbReference type="ARBA" id="ARBA00023136"/>
    </source>
</evidence>
<sequence length="297" mass="33929">MKKQRRAQFLFIAAFIIPTIIIFGVFTLYPLINGLYLSFFDWSGYSSDKTFIGIDNYKRLFQDSIIPVTIKNDFFLVFWKVIIIASLAVFFAVALTRFKLRESGVWRVVFFLPNILSVAIIGVLWAFIFNPEFGLINGFLRMIHLEEWTRPWLGDSDWALPSLIVPSIWSGIGFYMILIIAGILNIPPDLYEAAKIDGATEWQQFIKITLPLAWEQIKLSVLHIIITTLNGSYIIVQLMTKGGPDNVTNVMGNYLYQMGFEQYQFGYGATIGVMILVISLVTIFVVGLFLKRDVTEM</sequence>
<evidence type="ECO:0000256" key="4">
    <source>
        <dbReference type="ARBA" id="ARBA00022692"/>
    </source>
</evidence>
<keyword evidence="3" id="KW-1003">Cell membrane</keyword>
<dbReference type="InterPro" id="IPR051393">
    <property type="entry name" value="ABC_transporter_permease"/>
</dbReference>
<dbReference type="Proteomes" id="UP001623041">
    <property type="component" value="Unassembled WGS sequence"/>
</dbReference>
<feature type="transmembrane region" description="Helical" evidence="7">
    <location>
        <begin position="108"/>
        <end position="128"/>
    </location>
</feature>
<comment type="subcellular location">
    <subcellularLocation>
        <location evidence="1 7">Cell membrane</location>
        <topology evidence="1 7">Multi-pass membrane protein</topology>
    </subcellularLocation>
</comment>
<evidence type="ECO:0000313" key="9">
    <source>
        <dbReference type="EMBL" id="MFK9093811.1"/>
    </source>
</evidence>
<gene>
    <name evidence="9" type="ORF">ACJEBI_20305</name>
</gene>
<evidence type="ECO:0000256" key="2">
    <source>
        <dbReference type="ARBA" id="ARBA00022448"/>
    </source>
</evidence>
<dbReference type="RefSeq" id="WP_406582310.1">
    <property type="nucleotide sequence ID" value="NZ_JBJHQH010000017.1"/>
</dbReference>
<evidence type="ECO:0000256" key="5">
    <source>
        <dbReference type="ARBA" id="ARBA00022989"/>
    </source>
</evidence>
<protein>
    <submittedName>
        <fullName evidence="9">Carbohydrate ABC transporter permease</fullName>
    </submittedName>
</protein>
<dbReference type="PANTHER" id="PTHR30193:SF41">
    <property type="entry name" value="DIACETYLCHITOBIOSE UPTAKE SYSTEM PERMEASE PROTEIN NGCF"/>
    <property type="match status" value="1"/>
</dbReference>
<feature type="domain" description="ABC transmembrane type-1" evidence="8">
    <location>
        <begin position="70"/>
        <end position="286"/>
    </location>
</feature>
<dbReference type="PROSITE" id="PS50928">
    <property type="entry name" value="ABC_TM1"/>
    <property type="match status" value="1"/>
</dbReference>
<evidence type="ECO:0000256" key="7">
    <source>
        <dbReference type="RuleBase" id="RU363032"/>
    </source>
</evidence>
<feature type="transmembrane region" description="Helical" evidence="7">
    <location>
        <begin position="217"/>
        <end position="236"/>
    </location>
</feature>
<dbReference type="CDD" id="cd06261">
    <property type="entry name" value="TM_PBP2"/>
    <property type="match status" value="1"/>
</dbReference>
<keyword evidence="5 7" id="KW-1133">Transmembrane helix</keyword>
<comment type="similarity">
    <text evidence="7">Belongs to the binding-protein-dependent transport system permease family.</text>
</comment>
<dbReference type="EMBL" id="JBJHQH010000017">
    <property type="protein sequence ID" value="MFK9093811.1"/>
    <property type="molecule type" value="Genomic_DNA"/>
</dbReference>
<feature type="transmembrane region" description="Helical" evidence="7">
    <location>
        <begin position="265"/>
        <end position="290"/>
    </location>
</feature>
<reference evidence="9 10" key="1">
    <citation type="submission" date="2024-11" db="EMBL/GenBank/DDBJ databases">
        <authorList>
            <person name="Lucas J.A."/>
        </authorList>
    </citation>
    <scope>NUCLEOTIDE SEQUENCE [LARGE SCALE GENOMIC DNA]</scope>
    <source>
        <strain evidence="9 10">Z 5.4</strain>
    </source>
</reference>
<dbReference type="PANTHER" id="PTHR30193">
    <property type="entry name" value="ABC TRANSPORTER PERMEASE PROTEIN"/>
    <property type="match status" value="1"/>
</dbReference>